<sequence length="329" mass="34524">MAGLWVHNGAGFQPVSSSQAPYVYVGGAMQRAKTIWVHNGTQFVQAWQYDTTPPVVPKPTVTFNGSSDLVAWTAVTDADSGIASATLNQGLYNATTNTYTNNYQSVSIGTGGAGTHTFSVPNGIRNSPSGDVYQVYYWISATDNVGLTTNGDQNGQYSAFTYTKPLGTYYFAPSGTPVADSRNLANTAWLGTTVEGIVGYSTTSRAYGCWFYGTNTIYNACRTWQANSGTIFVKRAASTDSNRGNSGTWTLKGHNLGSASGAATFIGSGMSTGAMNTDSVTATVTLDATTLAGFADGSIQGIGGSSHNNQPAFLLGNRDFSGLITLVYT</sequence>
<organism evidence="1">
    <name type="scientific">uncultured Caudovirales phage</name>
    <dbReference type="NCBI Taxonomy" id="2100421"/>
    <lineage>
        <taxon>Viruses</taxon>
        <taxon>Duplodnaviria</taxon>
        <taxon>Heunggongvirae</taxon>
        <taxon>Uroviricota</taxon>
        <taxon>Caudoviricetes</taxon>
        <taxon>Peduoviridae</taxon>
        <taxon>Maltschvirus</taxon>
        <taxon>Maltschvirus maltsch</taxon>
    </lineage>
</organism>
<evidence type="ECO:0000313" key="1">
    <source>
        <dbReference type="EMBL" id="CAB4147802.1"/>
    </source>
</evidence>
<dbReference type="EMBL" id="LR796492">
    <property type="protein sequence ID" value="CAB4147802.1"/>
    <property type="molecule type" value="Genomic_DNA"/>
</dbReference>
<protein>
    <submittedName>
        <fullName evidence="1">Uncharacterized protein</fullName>
    </submittedName>
</protein>
<reference evidence="1" key="1">
    <citation type="submission" date="2020-04" db="EMBL/GenBank/DDBJ databases">
        <authorList>
            <person name="Chiriac C."/>
            <person name="Salcher M."/>
            <person name="Ghai R."/>
            <person name="Kavagutti S V."/>
        </authorList>
    </citation>
    <scope>NUCLEOTIDE SEQUENCE</scope>
</reference>
<proteinExistence type="predicted"/>
<name>A0A6J5MN55_9CAUD</name>
<gene>
    <name evidence="1" type="ORF">UFOVP519_47</name>
</gene>
<accession>A0A6J5MN55</accession>